<feature type="compositionally biased region" description="Basic residues" evidence="1">
    <location>
        <begin position="122"/>
        <end position="131"/>
    </location>
</feature>
<evidence type="ECO:0000313" key="2">
    <source>
        <dbReference type="EMBL" id="CAG6577165.1"/>
    </source>
</evidence>
<sequence length="164" mass="18913">MQILCRRFKRGLLFLQNSNLIFNKILFYIRNSCVLSTNHNQRQESPNHNLIRIGVQMLNAVYNRKTPQFFFFFQLSNLGSITIPQRQPSAESAVVTGEIRAIERSKNAAYFHAHSISQSHRPDRRRLKTTHHLASGTRSRGTTKELNKASFRVTIGATDNQTNR</sequence>
<organism evidence="2">
    <name type="scientific">Culex pipiens</name>
    <name type="common">House mosquito</name>
    <dbReference type="NCBI Taxonomy" id="7175"/>
    <lineage>
        <taxon>Eukaryota</taxon>
        <taxon>Metazoa</taxon>
        <taxon>Ecdysozoa</taxon>
        <taxon>Arthropoda</taxon>
        <taxon>Hexapoda</taxon>
        <taxon>Insecta</taxon>
        <taxon>Pterygota</taxon>
        <taxon>Neoptera</taxon>
        <taxon>Endopterygota</taxon>
        <taxon>Diptera</taxon>
        <taxon>Nematocera</taxon>
        <taxon>Culicoidea</taxon>
        <taxon>Culicidae</taxon>
        <taxon>Culicinae</taxon>
        <taxon>Culicini</taxon>
        <taxon>Culex</taxon>
        <taxon>Culex</taxon>
    </lineage>
</organism>
<name>A0A8D8NTS2_CULPI</name>
<accession>A0A8D8NTS2</accession>
<reference evidence="2" key="1">
    <citation type="submission" date="2021-05" db="EMBL/GenBank/DDBJ databases">
        <authorList>
            <person name="Alioto T."/>
            <person name="Alioto T."/>
            <person name="Gomez Garrido J."/>
        </authorList>
    </citation>
    <scope>NUCLEOTIDE SEQUENCE</scope>
</reference>
<dbReference type="AlphaFoldDB" id="A0A8D8NTS2"/>
<dbReference type="EMBL" id="HBUE01076147">
    <property type="protein sequence ID" value="CAG6475126.1"/>
    <property type="molecule type" value="Transcribed_RNA"/>
</dbReference>
<dbReference type="EMBL" id="HBUE01297475">
    <property type="protein sequence ID" value="CAG6577165.1"/>
    <property type="molecule type" value="Transcribed_RNA"/>
</dbReference>
<proteinExistence type="predicted"/>
<protein>
    <submittedName>
        <fullName evidence="2">(northern house mosquito) hypothetical protein</fullName>
    </submittedName>
</protein>
<dbReference type="EMBL" id="HBUE01191559">
    <property type="protein sequence ID" value="CAG6525458.1"/>
    <property type="molecule type" value="Transcribed_RNA"/>
</dbReference>
<feature type="region of interest" description="Disordered" evidence="1">
    <location>
        <begin position="115"/>
        <end position="143"/>
    </location>
</feature>
<evidence type="ECO:0000256" key="1">
    <source>
        <dbReference type="SAM" id="MobiDB-lite"/>
    </source>
</evidence>